<feature type="region of interest" description="Disordered" evidence="1">
    <location>
        <begin position="43"/>
        <end position="70"/>
    </location>
</feature>
<dbReference type="AlphaFoldDB" id="A0A448X073"/>
<keyword evidence="3" id="KW-1185">Reference proteome</keyword>
<organism evidence="2 3">
    <name type="scientific">Protopolystoma xenopodis</name>
    <dbReference type="NCBI Taxonomy" id="117903"/>
    <lineage>
        <taxon>Eukaryota</taxon>
        <taxon>Metazoa</taxon>
        <taxon>Spiralia</taxon>
        <taxon>Lophotrochozoa</taxon>
        <taxon>Platyhelminthes</taxon>
        <taxon>Monogenea</taxon>
        <taxon>Polyopisthocotylea</taxon>
        <taxon>Polystomatidea</taxon>
        <taxon>Polystomatidae</taxon>
        <taxon>Protopolystoma</taxon>
    </lineage>
</organism>
<name>A0A448X073_9PLAT</name>
<dbReference type="EMBL" id="CAAALY010068730">
    <property type="protein sequence ID" value="VEL24625.1"/>
    <property type="molecule type" value="Genomic_DNA"/>
</dbReference>
<accession>A0A448X073</accession>
<gene>
    <name evidence="2" type="ORF">PXEA_LOCUS18065</name>
</gene>
<feature type="compositionally biased region" description="Polar residues" evidence="1">
    <location>
        <begin position="54"/>
        <end position="70"/>
    </location>
</feature>
<evidence type="ECO:0000313" key="3">
    <source>
        <dbReference type="Proteomes" id="UP000784294"/>
    </source>
</evidence>
<comment type="caution">
    <text evidence="2">The sequence shown here is derived from an EMBL/GenBank/DDBJ whole genome shotgun (WGS) entry which is preliminary data.</text>
</comment>
<evidence type="ECO:0000313" key="2">
    <source>
        <dbReference type="EMBL" id="VEL24625.1"/>
    </source>
</evidence>
<evidence type="ECO:0000256" key="1">
    <source>
        <dbReference type="SAM" id="MobiDB-lite"/>
    </source>
</evidence>
<reference evidence="2" key="1">
    <citation type="submission" date="2018-11" db="EMBL/GenBank/DDBJ databases">
        <authorList>
            <consortium name="Pathogen Informatics"/>
        </authorList>
    </citation>
    <scope>NUCLEOTIDE SEQUENCE</scope>
</reference>
<protein>
    <submittedName>
        <fullName evidence="2">Uncharacterized protein</fullName>
    </submittedName>
</protein>
<dbReference type="Proteomes" id="UP000784294">
    <property type="component" value="Unassembled WGS sequence"/>
</dbReference>
<proteinExistence type="predicted"/>
<sequence length="157" mass="16845">MSRLQLVGFRRISLAAGQSITVSFLLQPDIHLTVFGPDEPVHTKLSRTEELPSSPHQSGRQHSPAQLVNSSKLDAVVQPDTYYAKKMLLDNSTIDTVPWLAQMGKRVADPSATGKLVWGLGTMRISIGAGQPGYAGANVLSGDVKTVIGLGDEVWPV</sequence>